<dbReference type="AlphaFoldDB" id="A0A4Q0SZG9"/>
<accession>A0A4Q0SZG9</accession>
<protein>
    <submittedName>
        <fullName evidence="1">Uncharacterized protein</fullName>
    </submittedName>
</protein>
<proteinExistence type="predicted"/>
<dbReference type="EMBL" id="RDSM01000003">
    <property type="protein sequence ID" value="RXH54476.1"/>
    <property type="molecule type" value="Genomic_DNA"/>
</dbReference>
<name>A0A4Q0SZG9_9BACT</name>
<keyword evidence="2" id="KW-1185">Reference proteome</keyword>
<evidence type="ECO:0000313" key="2">
    <source>
        <dbReference type="Proteomes" id="UP000289437"/>
    </source>
</evidence>
<comment type="caution">
    <text evidence="1">The sequence shown here is derived from an EMBL/GenBank/DDBJ whole genome shotgun (WGS) entry which is preliminary data.</text>
</comment>
<evidence type="ECO:0000313" key="1">
    <source>
        <dbReference type="EMBL" id="RXH54476.1"/>
    </source>
</evidence>
<dbReference type="Proteomes" id="UP000289437">
    <property type="component" value="Unassembled WGS sequence"/>
</dbReference>
<sequence>MIEIIRDPLRNFSRDATFAGINHPYGFEELFAQHALEQVSLSPGT</sequence>
<gene>
    <name evidence="1" type="ORF">GRAN_3579</name>
</gene>
<reference evidence="1 2" key="1">
    <citation type="submission" date="2018-11" db="EMBL/GenBank/DDBJ databases">
        <authorList>
            <person name="Mardanov A.V."/>
            <person name="Ravin N.V."/>
            <person name="Dedysh S.N."/>
        </authorList>
    </citation>
    <scope>NUCLEOTIDE SEQUENCE [LARGE SCALE GENOMIC DNA]</scope>
    <source>
        <strain evidence="1 2">AF10</strain>
    </source>
</reference>
<organism evidence="1 2">
    <name type="scientific">Granulicella sibirica</name>
    <dbReference type="NCBI Taxonomy" id="2479048"/>
    <lineage>
        <taxon>Bacteria</taxon>
        <taxon>Pseudomonadati</taxon>
        <taxon>Acidobacteriota</taxon>
        <taxon>Terriglobia</taxon>
        <taxon>Terriglobales</taxon>
        <taxon>Acidobacteriaceae</taxon>
        <taxon>Granulicella</taxon>
    </lineage>
</organism>
<reference evidence="2" key="2">
    <citation type="submission" date="2019-02" db="EMBL/GenBank/DDBJ databases">
        <title>Granulicella sibirica sp. nov., a psychrotolerant acidobacterium isolated from an organic soil layer in forested tundra, West Siberia.</title>
        <authorList>
            <person name="Oshkin I.Y."/>
            <person name="Kulichevskaya I.S."/>
            <person name="Rijpstra W.I.C."/>
            <person name="Sinninghe Damste J.S."/>
            <person name="Rakitin A.L."/>
            <person name="Ravin N.V."/>
            <person name="Dedysh S.N."/>
        </authorList>
    </citation>
    <scope>NUCLEOTIDE SEQUENCE [LARGE SCALE GENOMIC DNA]</scope>
    <source>
        <strain evidence="2">AF10</strain>
    </source>
</reference>